<feature type="transmembrane region" description="Helical" evidence="11">
    <location>
        <begin position="399"/>
        <end position="420"/>
    </location>
</feature>
<evidence type="ECO:0000256" key="6">
    <source>
        <dbReference type="ARBA" id="ARBA00022692"/>
    </source>
</evidence>
<dbReference type="AlphaFoldDB" id="A0A9W8AV21"/>
<dbReference type="Pfam" id="PF03155">
    <property type="entry name" value="Alg6_Alg8"/>
    <property type="match status" value="1"/>
</dbReference>
<accession>A0A9W8AV21</accession>
<reference evidence="12" key="1">
    <citation type="submission" date="2022-07" db="EMBL/GenBank/DDBJ databases">
        <title>Phylogenomic reconstructions and comparative analyses of Kickxellomycotina fungi.</title>
        <authorList>
            <person name="Reynolds N.K."/>
            <person name="Stajich J.E."/>
            <person name="Barry K."/>
            <person name="Grigoriev I.V."/>
            <person name="Crous P."/>
            <person name="Smith M.E."/>
        </authorList>
    </citation>
    <scope>NUCLEOTIDE SEQUENCE</scope>
    <source>
        <strain evidence="12">RSA 1196</strain>
    </source>
</reference>
<feature type="transmembrane region" description="Helical" evidence="11">
    <location>
        <begin position="237"/>
        <end position="258"/>
    </location>
</feature>
<dbReference type="EC" id="2.4.1.-" evidence="11"/>
<keyword evidence="4 11" id="KW-0328">Glycosyltransferase</keyword>
<comment type="caution">
    <text evidence="12">The sequence shown here is derived from an EMBL/GenBank/DDBJ whole genome shotgun (WGS) entry which is preliminary data.</text>
</comment>
<evidence type="ECO:0000313" key="13">
    <source>
        <dbReference type="Proteomes" id="UP001150925"/>
    </source>
</evidence>
<feature type="transmembrane region" description="Helical" evidence="11">
    <location>
        <begin position="197"/>
        <end position="216"/>
    </location>
</feature>
<keyword evidence="5 11" id="KW-0808">Transferase</keyword>
<keyword evidence="6 11" id="KW-0812">Transmembrane</keyword>
<feature type="transmembrane region" description="Helical" evidence="11">
    <location>
        <begin position="137"/>
        <end position="154"/>
    </location>
</feature>
<dbReference type="GO" id="GO:0042283">
    <property type="term" value="F:dolichyl pyrophosphate Glc1Man9GlcNAc2 alpha-1,3-glucosyltransferase activity"/>
    <property type="evidence" value="ECO:0007669"/>
    <property type="project" value="UniProtKB-EC"/>
</dbReference>
<keyword evidence="7 11" id="KW-0256">Endoplasmic reticulum</keyword>
<keyword evidence="9 11" id="KW-0472">Membrane</keyword>
<evidence type="ECO:0000256" key="10">
    <source>
        <dbReference type="ARBA" id="ARBA00047346"/>
    </source>
</evidence>
<feature type="transmembrane region" description="Helical" evidence="11">
    <location>
        <begin position="335"/>
        <end position="352"/>
    </location>
</feature>
<keyword evidence="13" id="KW-1185">Reference proteome</keyword>
<evidence type="ECO:0000256" key="5">
    <source>
        <dbReference type="ARBA" id="ARBA00022679"/>
    </source>
</evidence>
<evidence type="ECO:0000256" key="3">
    <source>
        <dbReference type="ARBA" id="ARBA00008715"/>
    </source>
</evidence>
<organism evidence="12 13">
    <name type="scientific">Dispira parvispora</name>
    <dbReference type="NCBI Taxonomy" id="1520584"/>
    <lineage>
        <taxon>Eukaryota</taxon>
        <taxon>Fungi</taxon>
        <taxon>Fungi incertae sedis</taxon>
        <taxon>Zoopagomycota</taxon>
        <taxon>Kickxellomycotina</taxon>
        <taxon>Dimargaritomycetes</taxon>
        <taxon>Dimargaritales</taxon>
        <taxon>Dimargaritaceae</taxon>
        <taxon>Dispira</taxon>
    </lineage>
</organism>
<comment type="catalytic activity">
    <reaction evidence="10">
        <text>an alpha-D-Glc-(1-&gt;3)-alpha-D-Man-(1-&gt;2)-alpha-D-Man-(1-&gt;2)-alpha-D-Man-(1-&gt;3)-[alpha-D-Man-(1-&gt;2)-alpha-D-Man-(1-&gt;3)-[alpha-D-Man-(1-&gt;2)-alpha-D-Man-(1-&gt;6)]-alpha-D-Man-(1-&gt;6)]-beta-D-Man-(1-&gt;4)-beta-D-GlcNAc-(1-&gt;4)-alpha-D-GlcNAc-diphospho-di-trans,poly-cis-dolichol + a di-trans,poly-cis-dolichyl beta-D-glucosyl phosphate = an alpha-D-Glc-(1-&gt;3)-alpha-D-Glc-(1-&gt;3)-alpha-D-Man-(1-&gt;2)-alpha-D-Man-(1-&gt;2)-alpha-D-Man-(1-&gt;3)-[alpha-D-Man-(1-&gt;2)-alpha-D-Man-(1-&gt;3)-[alpha-D-Man-(1-&gt;2)-alpha-D-Man-(1-&gt;6)]-alpha-D-Man-(1-&gt;6)]-beta-D-Man-(1-&gt;4)-beta-D-GlcNAc-(1-&gt;4)-alpha-D-GlcNAc-diphospho-di-trans,poly-cis-dolichol + a di-trans,poly-cis-dolichyl phosphate + H(+)</text>
        <dbReference type="Rhea" id="RHEA:31307"/>
        <dbReference type="Rhea" id="RHEA-COMP:19498"/>
        <dbReference type="Rhea" id="RHEA-COMP:19502"/>
        <dbReference type="Rhea" id="RHEA-COMP:19521"/>
        <dbReference type="Rhea" id="RHEA-COMP:19522"/>
        <dbReference type="ChEBI" id="CHEBI:15378"/>
        <dbReference type="ChEBI" id="CHEBI:57525"/>
        <dbReference type="ChEBI" id="CHEBI:57683"/>
        <dbReference type="ChEBI" id="CHEBI:132521"/>
        <dbReference type="ChEBI" id="CHEBI:132522"/>
        <dbReference type="EC" id="2.4.1.265"/>
    </reaction>
    <physiologicalReaction direction="left-to-right" evidence="10">
        <dbReference type="Rhea" id="RHEA:31308"/>
    </physiologicalReaction>
</comment>
<evidence type="ECO:0000256" key="2">
    <source>
        <dbReference type="ARBA" id="ARBA00004922"/>
    </source>
</evidence>
<dbReference type="GO" id="GO:0005789">
    <property type="term" value="C:endoplasmic reticulum membrane"/>
    <property type="evidence" value="ECO:0007669"/>
    <property type="project" value="UniProtKB-SubCell"/>
</dbReference>
<evidence type="ECO:0000256" key="11">
    <source>
        <dbReference type="RuleBase" id="RU363110"/>
    </source>
</evidence>
<dbReference type="OrthoDB" id="1689333at2759"/>
<feature type="transmembrane region" description="Helical" evidence="11">
    <location>
        <begin position="359"/>
        <end position="379"/>
    </location>
</feature>
<dbReference type="EMBL" id="JANBPY010000711">
    <property type="protein sequence ID" value="KAJ1964333.1"/>
    <property type="molecule type" value="Genomic_DNA"/>
</dbReference>
<comment type="pathway">
    <text evidence="2 11">Protein modification; protein glycosylation.</text>
</comment>
<protein>
    <recommendedName>
        <fullName evidence="11">Alpha-1,3-glucosyltransferase</fullName>
        <ecNumber evidence="11">2.4.1.-</ecNumber>
    </recommendedName>
</protein>
<evidence type="ECO:0000256" key="4">
    <source>
        <dbReference type="ARBA" id="ARBA00022676"/>
    </source>
</evidence>
<dbReference type="PANTHER" id="PTHR12413">
    <property type="entry name" value="DOLICHYL GLYCOSYLTRANSFERASE"/>
    <property type="match status" value="1"/>
</dbReference>
<dbReference type="Proteomes" id="UP001150925">
    <property type="component" value="Unassembled WGS sequence"/>
</dbReference>
<sequence length="529" mass="60834">MARKPSLRVTNGQFIRDVFWFSTFTKLLLFSAYKSTDFEVHRNWLAITHQLPVAQWYRESTSQWTLDYPPFFAWFEWVLSWFATWFDSGMLVLQATPYESPACTFYQRLTVLVTEQCLLYALVRYTWGRKVFRDTHMGRVITLLTFLNPGFYLVDHIHFQYNAAMYGLLVLSIALMSEQRPLWAGMVFSVLLNFKHIYAYVAPAYFVYLLSGYCLGRDPVLALRKRTPSPWLETGWRLAKLGSLVSLVFAVSLGPFLYTNQLSQLITRLFPFKRGLCHALWAPNFWALYSVGDRLLYHIVRSLGIWAQVKPTASMTRGIVGDVVFAVLPDISPRATFILTVLVQLPGLVYLFRYPSRTNFIKCIVLSGFASFLFGWHVHEKAYLLIVVPMALLLTSGDINLGRIFFLLNLAGVYGLFPLLHQPMETPLKLSITLLWVFGARYGLKLDSSPASPTAESSGSSCNTNWSWVVEGWYMWGFICLQAYLGIIHSWVLGDNPSFEFLPILLTACYSAVGMVYVWVRFYIWFFLS</sequence>
<feature type="transmembrane region" description="Helical" evidence="11">
    <location>
        <begin position="504"/>
        <end position="528"/>
    </location>
</feature>
<dbReference type="GO" id="GO:0006487">
    <property type="term" value="P:protein N-linked glycosylation"/>
    <property type="evidence" value="ECO:0007669"/>
    <property type="project" value="TreeGrafter"/>
</dbReference>
<evidence type="ECO:0000313" key="12">
    <source>
        <dbReference type="EMBL" id="KAJ1964333.1"/>
    </source>
</evidence>
<gene>
    <name evidence="12" type="primary">ALG8</name>
    <name evidence="12" type="ORF">IWQ62_002965</name>
</gene>
<dbReference type="InterPro" id="IPR004856">
    <property type="entry name" value="Glyco_trans_ALG6/ALG8"/>
</dbReference>
<name>A0A9W8AV21_9FUNG</name>
<evidence type="ECO:0000256" key="1">
    <source>
        <dbReference type="ARBA" id="ARBA00004477"/>
    </source>
</evidence>
<keyword evidence="8 11" id="KW-1133">Transmembrane helix</keyword>
<evidence type="ECO:0000256" key="9">
    <source>
        <dbReference type="ARBA" id="ARBA00023136"/>
    </source>
</evidence>
<feature type="transmembrane region" description="Helical" evidence="11">
    <location>
        <begin position="473"/>
        <end position="492"/>
    </location>
</feature>
<evidence type="ECO:0000256" key="7">
    <source>
        <dbReference type="ARBA" id="ARBA00022824"/>
    </source>
</evidence>
<comment type="subcellular location">
    <subcellularLocation>
        <location evidence="1 11">Endoplasmic reticulum membrane</location>
        <topology evidence="1 11">Multi-pass membrane protein</topology>
    </subcellularLocation>
</comment>
<evidence type="ECO:0000256" key="8">
    <source>
        <dbReference type="ARBA" id="ARBA00022989"/>
    </source>
</evidence>
<comment type="similarity">
    <text evidence="3 11">Belongs to the ALG6/ALG8 glucosyltransferase family.</text>
</comment>
<dbReference type="PANTHER" id="PTHR12413:SF2">
    <property type="entry name" value="DOLICHYL PYROPHOSPHATE GLC1MAN9GLCNAC2 ALPHA-1,3-GLUCOSYLTRANSFERASE-RELATED"/>
    <property type="match status" value="1"/>
</dbReference>
<proteinExistence type="inferred from homology"/>